<organism evidence="2 3">
    <name type="scientific">Campylobacter majalis</name>
    <dbReference type="NCBI Taxonomy" id="2790656"/>
    <lineage>
        <taxon>Bacteria</taxon>
        <taxon>Pseudomonadati</taxon>
        <taxon>Campylobacterota</taxon>
        <taxon>Epsilonproteobacteria</taxon>
        <taxon>Campylobacterales</taxon>
        <taxon>Campylobacteraceae</taxon>
        <taxon>Campylobacter</taxon>
    </lineage>
</organism>
<evidence type="ECO:0000259" key="1">
    <source>
        <dbReference type="Pfam" id="PF13524"/>
    </source>
</evidence>
<gene>
    <name evidence="2" type="ORF">LMG7974_00570</name>
</gene>
<reference evidence="2 3" key="1">
    <citation type="submission" date="2020-11" db="EMBL/GenBank/DDBJ databases">
        <authorList>
            <person name="Peeters C."/>
        </authorList>
    </citation>
    <scope>NUCLEOTIDE SEQUENCE [LARGE SCALE GENOMIC DNA]</scope>
    <source>
        <strain evidence="2 3">LMG 7974</strain>
    </source>
</reference>
<dbReference type="InterPro" id="IPR055259">
    <property type="entry name" value="YkvP/CgeB_Glyco_trans-like"/>
</dbReference>
<evidence type="ECO:0000313" key="3">
    <source>
        <dbReference type="Proteomes" id="UP000789803"/>
    </source>
</evidence>
<dbReference type="Pfam" id="PF13524">
    <property type="entry name" value="Glyco_trans_1_2"/>
    <property type="match status" value="1"/>
</dbReference>
<proteinExistence type="predicted"/>
<dbReference type="Proteomes" id="UP000789803">
    <property type="component" value="Unassembled WGS sequence"/>
</dbReference>
<dbReference type="RefSeq" id="WP_229932390.1">
    <property type="nucleotide sequence ID" value="NZ_CAJHOF010000004.1"/>
</dbReference>
<evidence type="ECO:0000313" key="2">
    <source>
        <dbReference type="EMBL" id="CAD7287690.1"/>
    </source>
</evidence>
<keyword evidence="3" id="KW-1185">Reference proteome</keyword>
<name>A0ABM8Q4I7_9BACT</name>
<dbReference type="EMBL" id="CAJHOF010000004">
    <property type="protein sequence ID" value="CAD7287690.1"/>
    <property type="molecule type" value="Genomic_DNA"/>
</dbReference>
<accession>A0ABM8Q4I7</accession>
<sequence length="351" mass="40691">MSLKIVHCAIFNEYDNGNFFYGMERKISHGLIQNGHFVYDFSYRDWERNLRFLKIKNSGLKKMNEKLVQICKNLKADVLLLAKAEKINIQTLKTIKKTLPNIKIAQWYVDHLEETSSFFEKLHEIDVFFYANAKPLSMLSKNHPNAKFTFIPNISDEAFDKRYDASKTTDVVYIARDYKEDVRHKFALLLDEFCKQNGINHKIYASLGNAAVFGDDFHKVINQAKIAINFNRDDGLNANEADKFLGASDRMAQFMGCGICTFSPYIKGFERFFNDEKEIVYFNSPQDCFDKIKHYLANNKFKSIANAGRNKALKIANAKRVSKFMIEILTNTPLSEAYEWSDLIYQDGEQI</sequence>
<comment type="caution">
    <text evidence="2">The sequence shown here is derived from an EMBL/GenBank/DDBJ whole genome shotgun (WGS) entry which is preliminary data.</text>
</comment>
<protein>
    <recommendedName>
        <fullName evidence="1">Spore protein YkvP/CgeB glycosyl transferase-like domain-containing protein</fullName>
    </recommendedName>
</protein>
<feature type="domain" description="Spore protein YkvP/CgeB glycosyl transferase-like" evidence="1">
    <location>
        <begin position="198"/>
        <end position="319"/>
    </location>
</feature>